<dbReference type="Proteomes" id="UP000186553">
    <property type="component" value="Unassembled WGS sequence"/>
</dbReference>
<keyword evidence="1" id="KW-0472">Membrane</keyword>
<name>A0A1C3CW22_9GAMM</name>
<evidence type="ECO:0000313" key="3">
    <source>
        <dbReference type="Proteomes" id="UP000186553"/>
    </source>
</evidence>
<keyword evidence="1" id="KW-1133">Transmembrane helix</keyword>
<organism evidence="2 3">
    <name type="scientific">Acinetobacter celticus</name>
    <dbReference type="NCBI Taxonomy" id="1891224"/>
    <lineage>
        <taxon>Bacteria</taxon>
        <taxon>Pseudomonadati</taxon>
        <taxon>Pseudomonadota</taxon>
        <taxon>Gammaproteobacteria</taxon>
        <taxon>Moraxellales</taxon>
        <taxon>Moraxellaceae</taxon>
        <taxon>Acinetobacter</taxon>
    </lineage>
</organism>
<dbReference type="STRING" id="1891224.BBP83_05765"/>
<dbReference type="RefSeq" id="WP_068886833.1">
    <property type="nucleotide sequence ID" value="NZ_CBCRUU010000006.1"/>
</dbReference>
<comment type="caution">
    <text evidence="2">The sequence shown here is derived from an EMBL/GenBank/DDBJ whole genome shotgun (WGS) entry which is preliminary data.</text>
</comment>
<dbReference type="EMBL" id="MBDL01000009">
    <property type="protein sequence ID" value="ODA12964.1"/>
    <property type="molecule type" value="Genomic_DNA"/>
</dbReference>
<gene>
    <name evidence="2" type="ORF">BBP83_05765</name>
</gene>
<proteinExistence type="predicted"/>
<keyword evidence="1" id="KW-0812">Transmembrane</keyword>
<evidence type="ECO:0000313" key="2">
    <source>
        <dbReference type="EMBL" id="ODA12964.1"/>
    </source>
</evidence>
<sequence length="127" mass="13850">MNSFWALLDSIPEDSIAITVYLLGSVIALICWYGVMKRIPKPFGGIGWLLAFAVLLTPTVSEGINASVAPAIFGLLFGVLTKDQPLVWSNLSLILFVIGMGLIIGYFWSKFNANKTDISVRKKSSPL</sequence>
<dbReference type="OrthoDB" id="6657720at2"/>
<reference evidence="2 3" key="1">
    <citation type="submission" date="2016-07" db="EMBL/GenBank/DDBJ databases">
        <title>Acinetobacter sp. ANC 4603.</title>
        <authorList>
            <person name="Radolfova-Krizova L."/>
            <person name="Nemec A."/>
        </authorList>
    </citation>
    <scope>NUCLEOTIDE SEQUENCE [LARGE SCALE GENOMIC DNA]</scope>
    <source>
        <strain evidence="2 3">ANC 4603</strain>
    </source>
</reference>
<feature type="transmembrane region" description="Helical" evidence="1">
    <location>
        <begin position="86"/>
        <end position="108"/>
    </location>
</feature>
<protein>
    <submittedName>
        <fullName evidence="2">Uncharacterized protein</fullName>
    </submittedName>
</protein>
<keyword evidence="3" id="KW-1185">Reference proteome</keyword>
<dbReference type="AlphaFoldDB" id="A0A1C3CW22"/>
<feature type="transmembrane region" description="Helical" evidence="1">
    <location>
        <begin position="47"/>
        <end position="80"/>
    </location>
</feature>
<evidence type="ECO:0000256" key="1">
    <source>
        <dbReference type="SAM" id="Phobius"/>
    </source>
</evidence>
<accession>A0A1C3CW22</accession>
<feature type="transmembrane region" description="Helical" evidence="1">
    <location>
        <begin position="15"/>
        <end position="35"/>
    </location>
</feature>